<keyword evidence="4 7" id="KW-0068">Autocatalytic cleavage</keyword>
<dbReference type="CDD" id="cd00093">
    <property type="entry name" value="HTH_XRE"/>
    <property type="match status" value="1"/>
</dbReference>
<name>A0A087EMX4_9LACO</name>
<dbReference type="InterPro" id="IPR036286">
    <property type="entry name" value="LexA/Signal_pep-like_sf"/>
</dbReference>
<dbReference type="GO" id="GO:0006281">
    <property type="term" value="P:DNA repair"/>
    <property type="evidence" value="ECO:0007669"/>
    <property type="project" value="UniProtKB-KW"/>
</dbReference>
<dbReference type="RefSeq" id="WP_051961177.1">
    <property type="nucleotide sequence ID" value="NZ_BAABVW010000105.1"/>
</dbReference>
<keyword evidence="2" id="KW-0227">DNA damage</keyword>
<evidence type="ECO:0000256" key="2">
    <source>
        <dbReference type="ARBA" id="ARBA00022763"/>
    </source>
</evidence>
<evidence type="ECO:0000313" key="9">
    <source>
        <dbReference type="EMBL" id="ALJ30801.1"/>
    </source>
</evidence>
<dbReference type="AlphaFoldDB" id="A0A087EMX4"/>
<evidence type="ECO:0000256" key="4">
    <source>
        <dbReference type="ARBA" id="ARBA00022813"/>
    </source>
</evidence>
<dbReference type="PANTHER" id="PTHR33516:SF2">
    <property type="entry name" value="LEXA REPRESSOR-RELATED"/>
    <property type="match status" value="1"/>
</dbReference>
<reference evidence="9 11" key="2">
    <citation type="journal article" date="2016" name="PeerJ">
        <title>Genome sequencing and analysis of the first complete genome of Lactobacillus kunkeei strain MP2, an Apis mellifera gut isolate.</title>
        <authorList>
            <person name="Asenjo F."/>
            <person name="Olmos A."/>
            <person name="Henriquez-Piskulich P."/>
            <person name="Polanco V."/>
            <person name="Aldea P."/>
            <person name="Ugalde J.A."/>
            <person name="Trombert A.N."/>
        </authorList>
    </citation>
    <scope>NUCLEOTIDE SEQUENCE [LARGE SCALE GENOMIC DNA]</scope>
    <source>
        <strain evidence="9 11">MP2</strain>
    </source>
</reference>
<dbReference type="Pfam" id="PF00717">
    <property type="entry name" value="Peptidase_S24"/>
    <property type="match status" value="1"/>
</dbReference>
<evidence type="ECO:0000256" key="1">
    <source>
        <dbReference type="ARBA" id="ARBA00007484"/>
    </source>
</evidence>
<accession>A0A087EMX4</accession>
<evidence type="ECO:0000256" key="6">
    <source>
        <dbReference type="ARBA" id="ARBA00023236"/>
    </source>
</evidence>
<dbReference type="Proteomes" id="UP000067203">
    <property type="component" value="Chromosome"/>
</dbReference>
<proteinExistence type="inferred from homology"/>
<dbReference type="EMBL" id="CP012920">
    <property type="protein sequence ID" value="ALJ30801.1"/>
    <property type="molecule type" value="Genomic_DNA"/>
</dbReference>
<evidence type="ECO:0000313" key="10">
    <source>
        <dbReference type="EMBL" id="GAT90092.1"/>
    </source>
</evidence>
<dbReference type="InterPro" id="IPR039418">
    <property type="entry name" value="LexA-like"/>
</dbReference>
<dbReference type="KEGG" id="lku:APS55_00465"/>
<reference evidence="10 12" key="3">
    <citation type="journal article" date="2016" name="Syst. Appl. Microbiol.">
        <title>Genomic characterization of a fructophilic bee symbiont Lactobacillus kunkeei reveals its niche-specific adaptation.</title>
        <authorList>
            <person name="Maeno S."/>
            <person name="Tanizawa Y."/>
            <person name="Kanesaki Y."/>
            <person name="Kubota E."/>
            <person name="Kumar H."/>
            <person name="Dicks L."/>
            <person name="Salminen S."/>
            <person name="Nakagawa J."/>
            <person name="Arita M."/>
            <person name="Endo A."/>
        </authorList>
    </citation>
    <scope>NUCLEOTIDE SEQUENCE [LARGE SCALE GENOMIC DNA]</scope>
    <source>
        <strain evidence="10 12">FF30-6</strain>
    </source>
</reference>
<evidence type="ECO:0000259" key="8">
    <source>
        <dbReference type="PROSITE" id="PS50943"/>
    </source>
</evidence>
<dbReference type="InterPro" id="IPR001387">
    <property type="entry name" value="Cro/C1-type_HTH"/>
</dbReference>
<comment type="similarity">
    <text evidence="1 7">Belongs to the peptidase S24 family.</text>
</comment>
<sequence length="214" mass="23692">MKRNILGPSIRDIRKENHLTQKQLSELTGFKQNTISQHESQKRELSENDLIKYAKALNINVGQFYDRLNNGLSDSDNIVNDESSKVFKDITQVPVIGDIACGDPITALQNIEEYMPAPSSSLPVGNNFYLRCDGESMKPTINNGSLVLIHEQPTVEDGEIAAVLIDGEATLKRVKHQGKTVILIPDNNQFNPIVLTDDIDARILGKAVQVVNSL</sequence>
<dbReference type="InterPro" id="IPR010982">
    <property type="entry name" value="Lambda_DNA-bd_dom_sf"/>
</dbReference>
<dbReference type="SUPFAM" id="SSF51306">
    <property type="entry name" value="LexA/Signal peptidase"/>
    <property type="match status" value="1"/>
</dbReference>
<dbReference type="SUPFAM" id="SSF47413">
    <property type="entry name" value="lambda repressor-like DNA-binding domains"/>
    <property type="match status" value="1"/>
</dbReference>
<dbReference type="GO" id="GO:0009432">
    <property type="term" value="P:SOS response"/>
    <property type="evidence" value="ECO:0007669"/>
    <property type="project" value="UniProtKB-KW"/>
</dbReference>
<dbReference type="OrthoDB" id="117366at2"/>
<dbReference type="Pfam" id="PF01381">
    <property type="entry name" value="HTH_3"/>
    <property type="match status" value="1"/>
</dbReference>
<dbReference type="eggNOG" id="COG1974">
    <property type="taxonomic scope" value="Bacteria"/>
</dbReference>
<protein>
    <submittedName>
        <fullName evidence="10">Bifunctional S24 family peptidase/transcriptional regulator</fullName>
    </submittedName>
</protein>
<reference evidence="11" key="1">
    <citation type="submission" date="2015-10" db="EMBL/GenBank/DDBJ databases">
        <title>Bioinformatic analysis of the first complete genome sequence of Lactobacillus kunkeei strain MP2, an Apis mellifera gut isolate.</title>
        <authorList>
            <person name="Asenjo F."/>
            <person name="Olmos A."/>
            <person name="Henriquez-Piskulich P."/>
            <person name="Aldea P."/>
            <person name="Ugalde J.A."/>
            <person name="Trombert A.N."/>
        </authorList>
    </citation>
    <scope>NUCLEOTIDE SEQUENCE [LARGE SCALE GENOMIC DNA]</scope>
    <source>
        <strain evidence="11">MP2</strain>
    </source>
</reference>
<keyword evidence="3 7" id="KW-0378">Hydrolase</keyword>
<dbReference type="InterPro" id="IPR006197">
    <property type="entry name" value="Peptidase_S24_LexA"/>
</dbReference>
<evidence type="ECO:0000256" key="5">
    <source>
        <dbReference type="ARBA" id="ARBA00023204"/>
    </source>
</evidence>
<dbReference type="Proteomes" id="UP000186588">
    <property type="component" value="Unassembled WGS sequence"/>
</dbReference>
<gene>
    <name evidence="9" type="ORF">APS55_00465</name>
    <name evidence="10" type="ORF">FF306_00185</name>
</gene>
<dbReference type="STRING" id="148814.APS55_00465"/>
<dbReference type="InterPro" id="IPR015927">
    <property type="entry name" value="Peptidase_S24_S26A/B/C"/>
</dbReference>
<evidence type="ECO:0000313" key="11">
    <source>
        <dbReference type="Proteomes" id="UP000067203"/>
    </source>
</evidence>
<dbReference type="GO" id="GO:0003677">
    <property type="term" value="F:DNA binding"/>
    <property type="evidence" value="ECO:0007669"/>
    <property type="project" value="InterPro"/>
</dbReference>
<dbReference type="PANTHER" id="PTHR33516">
    <property type="entry name" value="LEXA REPRESSOR"/>
    <property type="match status" value="1"/>
</dbReference>
<dbReference type="CDD" id="cd06529">
    <property type="entry name" value="S24_LexA-like"/>
    <property type="match status" value="1"/>
</dbReference>
<dbReference type="EMBL" id="BDDX01000001">
    <property type="protein sequence ID" value="GAT90092.1"/>
    <property type="molecule type" value="Genomic_DNA"/>
</dbReference>
<keyword evidence="6" id="KW-0742">SOS response</keyword>
<evidence type="ECO:0000256" key="3">
    <source>
        <dbReference type="ARBA" id="ARBA00022801"/>
    </source>
</evidence>
<organism evidence="10 12">
    <name type="scientific">Apilactobacillus kunkeei</name>
    <dbReference type="NCBI Taxonomy" id="148814"/>
    <lineage>
        <taxon>Bacteria</taxon>
        <taxon>Bacillati</taxon>
        <taxon>Bacillota</taxon>
        <taxon>Bacilli</taxon>
        <taxon>Lactobacillales</taxon>
        <taxon>Lactobacillaceae</taxon>
        <taxon>Apilactobacillus</taxon>
    </lineage>
</organism>
<dbReference type="GO" id="GO:0006355">
    <property type="term" value="P:regulation of DNA-templated transcription"/>
    <property type="evidence" value="ECO:0007669"/>
    <property type="project" value="InterPro"/>
</dbReference>
<evidence type="ECO:0000313" key="12">
    <source>
        <dbReference type="Proteomes" id="UP000186588"/>
    </source>
</evidence>
<dbReference type="Gene3D" id="1.10.260.40">
    <property type="entry name" value="lambda repressor-like DNA-binding domains"/>
    <property type="match status" value="1"/>
</dbReference>
<keyword evidence="5" id="KW-0234">DNA repair</keyword>
<dbReference type="InterPro" id="IPR050077">
    <property type="entry name" value="LexA_repressor"/>
</dbReference>
<evidence type="ECO:0000256" key="7">
    <source>
        <dbReference type="RuleBase" id="RU003991"/>
    </source>
</evidence>
<dbReference type="GO" id="GO:0016787">
    <property type="term" value="F:hydrolase activity"/>
    <property type="evidence" value="ECO:0007669"/>
    <property type="project" value="UniProtKB-KW"/>
</dbReference>
<dbReference type="PROSITE" id="PS50943">
    <property type="entry name" value="HTH_CROC1"/>
    <property type="match status" value="1"/>
</dbReference>
<feature type="domain" description="HTH cro/C1-type" evidence="8">
    <location>
        <begin position="10"/>
        <end position="64"/>
    </location>
</feature>
<dbReference type="Gene3D" id="2.10.109.10">
    <property type="entry name" value="Umud Fragment, subunit A"/>
    <property type="match status" value="1"/>
</dbReference>
<dbReference type="SMART" id="SM00530">
    <property type="entry name" value="HTH_XRE"/>
    <property type="match status" value="1"/>
</dbReference>
<dbReference type="PRINTS" id="PR00726">
    <property type="entry name" value="LEXASERPTASE"/>
</dbReference>